<keyword evidence="4" id="KW-1185">Reference proteome</keyword>
<reference evidence="3" key="1">
    <citation type="journal article" date="2020" name="Fungal Divers.">
        <title>Resolving the Mortierellaceae phylogeny through synthesis of multi-gene phylogenetics and phylogenomics.</title>
        <authorList>
            <person name="Vandepol N."/>
            <person name="Liber J."/>
            <person name="Desiro A."/>
            <person name="Na H."/>
            <person name="Kennedy M."/>
            <person name="Barry K."/>
            <person name="Grigoriev I.V."/>
            <person name="Miller A.N."/>
            <person name="O'Donnell K."/>
            <person name="Stajich J.E."/>
            <person name="Bonito G."/>
        </authorList>
    </citation>
    <scope>NUCLEOTIDE SEQUENCE</scope>
    <source>
        <strain evidence="3">REB-010B</strain>
    </source>
</reference>
<evidence type="ECO:0000313" key="3">
    <source>
        <dbReference type="EMBL" id="KAG0310248.1"/>
    </source>
</evidence>
<evidence type="ECO:0000256" key="1">
    <source>
        <dbReference type="SAM" id="MobiDB-lite"/>
    </source>
</evidence>
<feature type="non-terminal residue" evidence="3">
    <location>
        <position position="1"/>
    </location>
</feature>
<name>A0A9P6R3A2_9FUNG</name>
<keyword evidence="2" id="KW-1133">Transmembrane helix</keyword>
<accession>A0A9P6R3A2</accession>
<organism evidence="3 4">
    <name type="scientific">Dissophora globulifera</name>
    <dbReference type="NCBI Taxonomy" id="979702"/>
    <lineage>
        <taxon>Eukaryota</taxon>
        <taxon>Fungi</taxon>
        <taxon>Fungi incertae sedis</taxon>
        <taxon>Mucoromycota</taxon>
        <taxon>Mortierellomycotina</taxon>
        <taxon>Mortierellomycetes</taxon>
        <taxon>Mortierellales</taxon>
        <taxon>Mortierellaceae</taxon>
        <taxon>Dissophora</taxon>
    </lineage>
</organism>
<evidence type="ECO:0000313" key="4">
    <source>
        <dbReference type="Proteomes" id="UP000738325"/>
    </source>
</evidence>
<feature type="region of interest" description="Disordered" evidence="1">
    <location>
        <begin position="25"/>
        <end position="48"/>
    </location>
</feature>
<keyword evidence="2" id="KW-0812">Transmembrane</keyword>
<feature type="compositionally biased region" description="Low complexity" evidence="1">
    <location>
        <begin position="33"/>
        <end position="42"/>
    </location>
</feature>
<gene>
    <name evidence="3" type="ORF">BGZ99_000557</name>
</gene>
<dbReference type="Proteomes" id="UP000738325">
    <property type="component" value="Unassembled WGS sequence"/>
</dbReference>
<feature type="transmembrane region" description="Helical" evidence="2">
    <location>
        <begin position="76"/>
        <end position="97"/>
    </location>
</feature>
<protein>
    <submittedName>
        <fullName evidence="3">Uncharacterized protein</fullName>
    </submittedName>
</protein>
<keyword evidence="2" id="KW-0472">Membrane</keyword>
<evidence type="ECO:0000256" key="2">
    <source>
        <dbReference type="SAM" id="Phobius"/>
    </source>
</evidence>
<dbReference type="EMBL" id="JAAAIP010001109">
    <property type="protein sequence ID" value="KAG0310248.1"/>
    <property type="molecule type" value="Genomic_DNA"/>
</dbReference>
<sequence length="98" mass="10671">AQEEKTVVVETVVVSSTDEVVVKETLKSEESTATEQKQQQEGGETGEPAVVEVATIKRRIDELEDQATRDRKRFRGLVTVAVGLAAVAALPQVLPYFS</sequence>
<proteinExistence type="predicted"/>
<dbReference type="AlphaFoldDB" id="A0A9P6R3A2"/>
<comment type="caution">
    <text evidence="3">The sequence shown here is derived from an EMBL/GenBank/DDBJ whole genome shotgun (WGS) entry which is preliminary data.</text>
</comment>